<dbReference type="InterPro" id="IPR016039">
    <property type="entry name" value="Thiolase-like"/>
</dbReference>
<dbReference type="EMBL" id="CAJHIA010000015">
    <property type="protein sequence ID" value="CAD6445408.1"/>
    <property type="molecule type" value="Genomic_DNA"/>
</dbReference>
<protein>
    <submittedName>
        <fullName evidence="4">396a7191-6a6b-451c-91a5-509a146bbc9c</fullName>
    </submittedName>
</protein>
<keyword evidence="5" id="KW-1185">Reference proteome</keyword>
<organism evidence="4 5">
    <name type="scientific">Sclerotinia trifoliorum</name>
    <dbReference type="NCBI Taxonomy" id="28548"/>
    <lineage>
        <taxon>Eukaryota</taxon>
        <taxon>Fungi</taxon>
        <taxon>Dikarya</taxon>
        <taxon>Ascomycota</taxon>
        <taxon>Pezizomycotina</taxon>
        <taxon>Leotiomycetes</taxon>
        <taxon>Helotiales</taxon>
        <taxon>Sclerotiniaceae</taxon>
        <taxon>Sclerotinia</taxon>
    </lineage>
</organism>
<dbReference type="SMART" id="SM00825">
    <property type="entry name" value="PKS_KS"/>
    <property type="match status" value="1"/>
</dbReference>
<evidence type="ECO:0000259" key="3">
    <source>
        <dbReference type="PROSITE" id="PS52004"/>
    </source>
</evidence>
<dbReference type="InterPro" id="IPR050091">
    <property type="entry name" value="PKS_NRPS_Biosynth_Enz"/>
</dbReference>
<dbReference type="InterPro" id="IPR020841">
    <property type="entry name" value="PKS_Beta-ketoAc_synthase_dom"/>
</dbReference>
<dbReference type="PANTHER" id="PTHR43775">
    <property type="entry name" value="FATTY ACID SYNTHASE"/>
    <property type="match status" value="1"/>
</dbReference>
<dbReference type="Gene3D" id="3.30.70.250">
    <property type="entry name" value="Malonyl-CoA ACP transacylase, ACP-binding"/>
    <property type="match status" value="1"/>
</dbReference>
<dbReference type="OrthoDB" id="429813at2759"/>
<dbReference type="InterPro" id="IPR032088">
    <property type="entry name" value="SAT"/>
</dbReference>
<name>A0A8H2VVB6_9HELO</name>
<dbReference type="GO" id="GO:0004312">
    <property type="term" value="F:fatty acid synthase activity"/>
    <property type="evidence" value="ECO:0007669"/>
    <property type="project" value="TreeGrafter"/>
</dbReference>
<keyword evidence="1" id="KW-0596">Phosphopantetheine</keyword>
<dbReference type="GO" id="GO:0006633">
    <property type="term" value="P:fatty acid biosynthetic process"/>
    <property type="evidence" value="ECO:0007669"/>
    <property type="project" value="TreeGrafter"/>
</dbReference>
<dbReference type="Pfam" id="PF16073">
    <property type="entry name" value="SAT"/>
    <property type="match status" value="1"/>
</dbReference>
<dbReference type="SUPFAM" id="SSF53901">
    <property type="entry name" value="Thiolase-like"/>
    <property type="match status" value="1"/>
</dbReference>
<dbReference type="InterPro" id="IPR001227">
    <property type="entry name" value="Ac_transferase_dom_sf"/>
</dbReference>
<dbReference type="Proteomes" id="UP000624404">
    <property type="component" value="Unassembled WGS sequence"/>
</dbReference>
<dbReference type="Gene3D" id="3.40.366.10">
    <property type="entry name" value="Malonyl-Coenzyme A Acyl Carrier Protein, domain 2"/>
    <property type="match status" value="2"/>
</dbReference>
<proteinExistence type="predicted"/>
<evidence type="ECO:0000313" key="4">
    <source>
        <dbReference type="EMBL" id="CAD6445408.1"/>
    </source>
</evidence>
<dbReference type="InterPro" id="IPR014030">
    <property type="entry name" value="Ketoacyl_synth_N"/>
</dbReference>
<evidence type="ECO:0000256" key="1">
    <source>
        <dbReference type="ARBA" id="ARBA00022450"/>
    </source>
</evidence>
<sequence>MDNTDSRSDYNHTLRSLQKYGVQGFCTGFLTAAAIDLSENEEQLAVNTATSLRLAMCIGAYIDQNVISVDSLSPVSTLPVRWKQGQFSKAQVKKILRGYSHAYISCITDNTCVTITAQGQDEKKLTKAFKEAGLRAKTVDIDGRFHSAADHTAAAQKLKAFAQSAKDLQFPASSQLKAPLRMNITGEPIAGDVSITDIASAFPTNSPNVITFAFEEGVLPLSLSQRNYTTDGINGANGIHNINGTNGTKGVNGINGELKAKYPPHSAAVVGMSCRFPGTNDVDKFWDLLSSGVSMVQKVPADRLNIHNHRLADHSNTEFWGNFIDDPKSFNHRFFKKSGREAVSWDPEKRVLLEVVYEALESTGHFGPAGENQPNDYGCYIGAVAKNYYDNVACHPPNAYSMLEHRARSLVEELRINLDFRVRL</sequence>
<dbReference type="AlphaFoldDB" id="A0A8H2VVB6"/>
<keyword evidence="2" id="KW-0597">Phosphoprotein</keyword>
<gene>
    <name evidence="4" type="ORF">SCLTRI_LOCUS5198</name>
</gene>
<comment type="caution">
    <text evidence="4">The sequence shown here is derived from an EMBL/GenBank/DDBJ whole genome shotgun (WGS) entry which is preliminary data.</text>
</comment>
<evidence type="ECO:0000313" key="5">
    <source>
        <dbReference type="Proteomes" id="UP000624404"/>
    </source>
</evidence>
<dbReference type="Gene3D" id="3.40.47.10">
    <property type="match status" value="1"/>
</dbReference>
<dbReference type="PANTHER" id="PTHR43775:SF21">
    <property type="entry name" value="NON-REDUCING POLYKETIDE SYNTHASE AUSA-RELATED"/>
    <property type="match status" value="1"/>
</dbReference>
<feature type="domain" description="Ketosynthase family 3 (KS3)" evidence="3">
    <location>
        <begin position="264"/>
        <end position="424"/>
    </location>
</feature>
<dbReference type="PROSITE" id="PS52004">
    <property type="entry name" value="KS3_2"/>
    <property type="match status" value="1"/>
</dbReference>
<dbReference type="GO" id="GO:0044550">
    <property type="term" value="P:secondary metabolite biosynthetic process"/>
    <property type="evidence" value="ECO:0007669"/>
    <property type="project" value="TreeGrafter"/>
</dbReference>
<reference evidence="4" key="1">
    <citation type="submission" date="2020-10" db="EMBL/GenBank/DDBJ databases">
        <authorList>
            <person name="Kusch S."/>
        </authorList>
    </citation>
    <scope>NUCLEOTIDE SEQUENCE</scope>
    <source>
        <strain evidence="4">SwB9</strain>
    </source>
</reference>
<dbReference type="Pfam" id="PF00109">
    <property type="entry name" value="ketoacyl-synt"/>
    <property type="match status" value="1"/>
</dbReference>
<accession>A0A8H2VVB6</accession>
<evidence type="ECO:0000256" key="2">
    <source>
        <dbReference type="ARBA" id="ARBA00022553"/>
    </source>
</evidence>